<feature type="binding site" evidence="6">
    <location>
        <position position="172"/>
    </location>
    <ligand>
        <name>S-adenosyl-L-methionine</name>
        <dbReference type="ChEBI" id="CHEBI:59789"/>
    </ligand>
</feature>
<dbReference type="GO" id="GO:0005840">
    <property type="term" value="C:ribosome"/>
    <property type="evidence" value="ECO:0007669"/>
    <property type="project" value="UniProtKB-KW"/>
</dbReference>
<dbReference type="SUPFAM" id="SSF53335">
    <property type="entry name" value="S-adenosyl-L-methionine-dependent methyltransferases"/>
    <property type="match status" value="1"/>
</dbReference>
<dbReference type="Gene3D" id="3.40.50.150">
    <property type="entry name" value="Vaccinia Virus protein VP39"/>
    <property type="match status" value="1"/>
</dbReference>
<dbReference type="GO" id="GO:0032259">
    <property type="term" value="P:methylation"/>
    <property type="evidence" value="ECO:0007669"/>
    <property type="project" value="UniProtKB-KW"/>
</dbReference>
<dbReference type="PANTHER" id="PTHR43648:SF1">
    <property type="entry name" value="ELECTRON TRANSFER FLAVOPROTEIN BETA SUBUNIT LYSINE METHYLTRANSFERASE"/>
    <property type="match status" value="1"/>
</dbReference>
<comment type="similarity">
    <text evidence="1 6">Belongs to the methyltransferase superfamily. PrmA family.</text>
</comment>
<protein>
    <recommendedName>
        <fullName evidence="6">Ribosomal protein L11 methyltransferase</fullName>
        <shortName evidence="6">L11 Mtase</shortName>
        <ecNumber evidence="6">2.1.1.-</ecNumber>
    </recommendedName>
</protein>
<dbReference type="NCBIfam" id="TIGR00406">
    <property type="entry name" value="prmA"/>
    <property type="match status" value="1"/>
</dbReference>
<dbReference type="EMBL" id="NRJG01000176">
    <property type="protein sequence ID" value="RIY34745.1"/>
    <property type="molecule type" value="Genomic_DNA"/>
</dbReference>
<accession>A0A3A1YAP4</accession>
<evidence type="ECO:0000256" key="2">
    <source>
        <dbReference type="ARBA" id="ARBA00022490"/>
    </source>
</evidence>
<dbReference type="Pfam" id="PF06325">
    <property type="entry name" value="PrmA"/>
    <property type="match status" value="1"/>
</dbReference>
<keyword evidence="2 6" id="KW-0963">Cytoplasm</keyword>
<evidence type="ECO:0000256" key="1">
    <source>
        <dbReference type="ARBA" id="ARBA00009741"/>
    </source>
</evidence>
<evidence type="ECO:0000313" key="8">
    <source>
        <dbReference type="Proteomes" id="UP000265916"/>
    </source>
</evidence>
<keyword evidence="8" id="KW-1185">Reference proteome</keyword>
<dbReference type="InterPro" id="IPR050078">
    <property type="entry name" value="Ribosomal_L11_MeTrfase_PrmA"/>
</dbReference>
<keyword evidence="4 6" id="KW-0808">Transferase</keyword>
<evidence type="ECO:0000256" key="5">
    <source>
        <dbReference type="ARBA" id="ARBA00022691"/>
    </source>
</evidence>
<sequence length="300" mass="33268">MAWKQLVVKTHLQDTAYAEDISEFLSECGALSTTFSDNEDDPIFEPELNKVELWANTNITCLFDIDVDLDIIVNMLKEHLKVEVLDYEIQVVEDQDWVRVCLDQFHPMKFGEKLWICPSNQTVEDPEAVIVDLDPGLAFGTGSHPTTRMCLQYLDALAQTEQLQDKVVIDYGCGSGILAIAALKLGAKVAYGVDIDPQAIEATIANAKNNQVAERLETYLVEDFAHQEEQADILVANILAGPLVELAPALSKLVKPQGLIALSGILDIKAQDIVAAYSDAFEILSIEYDEEWVRVTGKKK</sequence>
<feature type="binding site" evidence="6">
    <location>
        <position position="194"/>
    </location>
    <ligand>
        <name>S-adenosyl-L-methionine</name>
        <dbReference type="ChEBI" id="CHEBI:59789"/>
    </ligand>
</feature>
<keyword evidence="5 6" id="KW-0949">S-adenosyl-L-methionine</keyword>
<feature type="binding site" evidence="6">
    <location>
        <position position="147"/>
    </location>
    <ligand>
        <name>S-adenosyl-L-methionine</name>
        <dbReference type="ChEBI" id="CHEBI:59789"/>
    </ligand>
</feature>
<proteinExistence type="inferred from homology"/>
<dbReference type="CDD" id="cd02440">
    <property type="entry name" value="AdoMet_MTases"/>
    <property type="match status" value="1"/>
</dbReference>
<evidence type="ECO:0000256" key="6">
    <source>
        <dbReference type="HAMAP-Rule" id="MF_00735"/>
    </source>
</evidence>
<dbReference type="GO" id="GO:0005829">
    <property type="term" value="C:cytosol"/>
    <property type="evidence" value="ECO:0007669"/>
    <property type="project" value="TreeGrafter"/>
</dbReference>
<evidence type="ECO:0000256" key="4">
    <source>
        <dbReference type="ARBA" id="ARBA00022679"/>
    </source>
</evidence>
<reference evidence="7 8" key="1">
    <citation type="submission" date="2017-08" db="EMBL/GenBank/DDBJ databases">
        <title>Reclassification of Bisgaard taxon 37 and 44.</title>
        <authorList>
            <person name="Christensen H."/>
        </authorList>
    </citation>
    <scope>NUCLEOTIDE SEQUENCE [LARGE SCALE GENOMIC DNA]</scope>
    <source>
        <strain evidence="7 8">111</strain>
    </source>
</reference>
<keyword evidence="7" id="KW-0687">Ribonucleoprotein</keyword>
<dbReference type="AlphaFoldDB" id="A0A3A1YAP4"/>
<dbReference type="InterPro" id="IPR004498">
    <property type="entry name" value="Ribosomal_PrmA_MeTrfase"/>
</dbReference>
<dbReference type="Proteomes" id="UP000265916">
    <property type="component" value="Unassembled WGS sequence"/>
</dbReference>
<keyword evidence="3 6" id="KW-0489">Methyltransferase</keyword>
<dbReference type="HAMAP" id="MF_00735">
    <property type="entry name" value="Methyltr_PrmA"/>
    <property type="match status" value="1"/>
</dbReference>
<comment type="catalytic activity">
    <reaction evidence="6">
        <text>L-lysyl-[protein] + 3 S-adenosyl-L-methionine = N(6),N(6),N(6)-trimethyl-L-lysyl-[protein] + 3 S-adenosyl-L-homocysteine + 3 H(+)</text>
        <dbReference type="Rhea" id="RHEA:54192"/>
        <dbReference type="Rhea" id="RHEA-COMP:9752"/>
        <dbReference type="Rhea" id="RHEA-COMP:13826"/>
        <dbReference type="ChEBI" id="CHEBI:15378"/>
        <dbReference type="ChEBI" id="CHEBI:29969"/>
        <dbReference type="ChEBI" id="CHEBI:57856"/>
        <dbReference type="ChEBI" id="CHEBI:59789"/>
        <dbReference type="ChEBI" id="CHEBI:61961"/>
    </reaction>
</comment>
<dbReference type="RefSeq" id="WP_119532638.1">
    <property type="nucleotide sequence ID" value="NZ_JBHSSP010000005.1"/>
</dbReference>
<evidence type="ECO:0000313" key="7">
    <source>
        <dbReference type="EMBL" id="RIY34745.1"/>
    </source>
</evidence>
<gene>
    <name evidence="6" type="primary">prmA</name>
    <name evidence="7" type="ORF">CKF58_07755</name>
</gene>
<organism evidence="7 8">
    <name type="scientific">Psittacicella hinzii</name>
    <dbReference type="NCBI Taxonomy" id="2028575"/>
    <lineage>
        <taxon>Bacteria</taxon>
        <taxon>Pseudomonadati</taxon>
        <taxon>Pseudomonadota</taxon>
        <taxon>Gammaproteobacteria</taxon>
        <taxon>Pasteurellales</taxon>
        <taxon>Psittacicellaceae</taxon>
        <taxon>Psittacicella</taxon>
    </lineage>
</organism>
<comment type="caution">
    <text evidence="7">The sequence shown here is derived from an EMBL/GenBank/DDBJ whole genome shotgun (WGS) entry which is preliminary data.</text>
</comment>
<dbReference type="InterPro" id="IPR029063">
    <property type="entry name" value="SAM-dependent_MTases_sf"/>
</dbReference>
<dbReference type="GO" id="GO:0016279">
    <property type="term" value="F:protein-lysine N-methyltransferase activity"/>
    <property type="evidence" value="ECO:0007669"/>
    <property type="project" value="TreeGrafter"/>
</dbReference>
<name>A0A3A1YAP4_9GAMM</name>
<feature type="binding site" evidence="6">
    <location>
        <position position="237"/>
    </location>
    <ligand>
        <name>S-adenosyl-L-methionine</name>
        <dbReference type="ChEBI" id="CHEBI:59789"/>
    </ligand>
</feature>
<evidence type="ECO:0000256" key="3">
    <source>
        <dbReference type="ARBA" id="ARBA00022603"/>
    </source>
</evidence>
<dbReference type="OrthoDB" id="9785995at2"/>
<comment type="subcellular location">
    <subcellularLocation>
        <location evidence="6">Cytoplasm</location>
    </subcellularLocation>
</comment>
<comment type="function">
    <text evidence="6">Methylates ribosomal protein L11.</text>
</comment>
<dbReference type="PANTHER" id="PTHR43648">
    <property type="entry name" value="ELECTRON TRANSFER FLAVOPROTEIN BETA SUBUNIT LYSINE METHYLTRANSFERASE"/>
    <property type="match status" value="1"/>
</dbReference>
<keyword evidence="7" id="KW-0689">Ribosomal protein</keyword>
<dbReference type="PIRSF" id="PIRSF000401">
    <property type="entry name" value="RPL11_MTase"/>
    <property type="match status" value="1"/>
</dbReference>
<dbReference type="EC" id="2.1.1.-" evidence="6"/>